<dbReference type="Proteomes" id="UP001304243">
    <property type="component" value="Unassembled WGS sequence"/>
</dbReference>
<proteinExistence type="predicted"/>
<dbReference type="AlphaFoldDB" id="A0AAN7HYV4"/>
<gene>
    <name evidence="1" type="ORF">ATC70_011874</name>
</gene>
<reference evidence="1 2" key="1">
    <citation type="submission" date="2022-11" db="EMBL/GenBank/DDBJ databases">
        <title>Mucor velutinosus strain NIH1002 WGS.</title>
        <authorList>
            <person name="Subramanian P."/>
            <person name="Mullikin J.C."/>
            <person name="Segre J.A."/>
            <person name="Zelazny A.M."/>
        </authorList>
    </citation>
    <scope>NUCLEOTIDE SEQUENCE [LARGE SCALE GENOMIC DNA]</scope>
    <source>
        <strain evidence="1 2">NIH1002</strain>
    </source>
</reference>
<comment type="caution">
    <text evidence="1">The sequence shown here is derived from an EMBL/GenBank/DDBJ whole genome shotgun (WGS) entry which is preliminary data.</text>
</comment>
<dbReference type="RefSeq" id="XP_064679972.1">
    <property type="nucleotide sequence ID" value="XM_064831059.1"/>
</dbReference>
<evidence type="ECO:0000313" key="2">
    <source>
        <dbReference type="Proteomes" id="UP001304243"/>
    </source>
</evidence>
<accession>A0AAN7HYV4</accession>
<protein>
    <submittedName>
        <fullName evidence="1">Uncharacterized protein</fullName>
    </submittedName>
</protein>
<dbReference type="EMBL" id="JASEJX010000018">
    <property type="protein sequence ID" value="KAK4513306.1"/>
    <property type="molecule type" value="Genomic_DNA"/>
</dbReference>
<name>A0AAN7HYV4_9FUNG</name>
<sequence>MIAPGKKASVDLESYLAIFVDEIRDLCEHGMLVRVNGGEVARVSVHLAMATGDLVEVSHLMLHGGVSSQFGCMKCLIDTQGGQCFTRTIRNFQYRTLEQLKAPLPVGVKHVFNIKGPSIFTTLKSFPANPSFYGLDTLHLLSIGLAKHLYELLSSPLHPSKFDNRCKPSIEELKEAKLDKASAWPYTFDLDPEVLAKIGQYVAQSKKTIPTTFNAPGGVTNYRAVDYEEFMIFIVPALIAPHYPDSIRKPLLGIVKVAALVLQKNELHASDLQFIEAKINDWHKLLITEIKAKRLPIKTFRPNAHYLGHLTYLIKAQGLPASTSSRSIERSIGRYKRLISARTNVGINAGNIIDRLAIMRAIKASTTGDGTGDGEDKLNDLDARINLLVPRRYDPTTFVNLKNDNGNGSQLWYPVIHTTVSSIPTSVNVNTPLFVKAIQSYHDRQYSTNVLQNVGMSIRSNSRRKVKAFYVGAVIFMFKLEIEGIGDELFLLIRLGKTHAVDDKDKTMPIVELDDDQDSSAYLVCTFEQVICQVGLMRFSENDKRYKVITKEKAFRASIETYKPGKNSFVLPQ</sequence>
<evidence type="ECO:0000313" key="1">
    <source>
        <dbReference type="EMBL" id="KAK4513306.1"/>
    </source>
</evidence>
<organism evidence="1 2">
    <name type="scientific">Mucor velutinosus</name>
    <dbReference type="NCBI Taxonomy" id="708070"/>
    <lineage>
        <taxon>Eukaryota</taxon>
        <taxon>Fungi</taxon>
        <taxon>Fungi incertae sedis</taxon>
        <taxon>Mucoromycota</taxon>
        <taxon>Mucoromycotina</taxon>
        <taxon>Mucoromycetes</taxon>
        <taxon>Mucorales</taxon>
        <taxon>Mucorineae</taxon>
        <taxon>Mucoraceae</taxon>
        <taxon>Mucor</taxon>
    </lineage>
</organism>
<dbReference type="GeneID" id="89955560"/>
<keyword evidence="2" id="KW-1185">Reference proteome</keyword>